<dbReference type="InterPro" id="IPR001245">
    <property type="entry name" value="Ser-Thr/Tyr_kinase_cat_dom"/>
</dbReference>
<evidence type="ECO:0000313" key="4">
    <source>
        <dbReference type="Proteomes" id="UP000789396"/>
    </source>
</evidence>
<reference evidence="3" key="1">
    <citation type="submission" date="2021-06" db="EMBL/GenBank/DDBJ databases">
        <authorList>
            <person name="Kallberg Y."/>
            <person name="Tangrot J."/>
            <person name="Rosling A."/>
        </authorList>
    </citation>
    <scope>NUCLEOTIDE SEQUENCE</scope>
    <source>
        <strain evidence="3">IN212</strain>
    </source>
</reference>
<dbReference type="OrthoDB" id="6718656at2759"/>
<dbReference type="PROSITE" id="PS50004">
    <property type="entry name" value="C2"/>
    <property type="match status" value="1"/>
</dbReference>
<feature type="non-terminal residue" evidence="3">
    <location>
        <position position="1"/>
    </location>
</feature>
<dbReference type="EMBL" id="CAJVPZ010007816">
    <property type="protein sequence ID" value="CAG8590845.1"/>
    <property type="molecule type" value="Genomic_DNA"/>
</dbReference>
<dbReference type="SUPFAM" id="SSF49562">
    <property type="entry name" value="C2 domain (Calcium/lipid-binding domain, CaLB)"/>
    <property type="match status" value="1"/>
</dbReference>
<protein>
    <submittedName>
        <fullName evidence="3">8050_t:CDS:1</fullName>
    </submittedName>
</protein>
<evidence type="ECO:0000313" key="3">
    <source>
        <dbReference type="EMBL" id="CAG8590845.1"/>
    </source>
</evidence>
<name>A0A9N9GBP6_9GLOM</name>
<dbReference type="AlphaFoldDB" id="A0A9N9GBP6"/>
<comment type="caution">
    <text evidence="3">The sequence shown here is derived from an EMBL/GenBank/DDBJ whole genome shotgun (WGS) entry which is preliminary data.</text>
</comment>
<dbReference type="InterPro" id="IPR000008">
    <property type="entry name" value="C2_dom"/>
</dbReference>
<dbReference type="InterPro" id="IPR000719">
    <property type="entry name" value="Prot_kinase_dom"/>
</dbReference>
<dbReference type="SUPFAM" id="SSF56112">
    <property type="entry name" value="Protein kinase-like (PK-like)"/>
    <property type="match status" value="1"/>
</dbReference>
<dbReference type="GO" id="GO:0004674">
    <property type="term" value="F:protein serine/threonine kinase activity"/>
    <property type="evidence" value="ECO:0007669"/>
    <property type="project" value="TreeGrafter"/>
</dbReference>
<dbReference type="InterPro" id="IPR051681">
    <property type="entry name" value="Ser/Thr_Kinases-Pseudokinases"/>
</dbReference>
<dbReference type="InterPro" id="IPR035892">
    <property type="entry name" value="C2_domain_sf"/>
</dbReference>
<feature type="domain" description="Protein kinase" evidence="2">
    <location>
        <begin position="17"/>
        <end position="261"/>
    </location>
</feature>
<dbReference type="Proteomes" id="UP000789396">
    <property type="component" value="Unassembled WGS sequence"/>
</dbReference>
<proteinExistence type="predicted"/>
<evidence type="ECO:0000259" key="1">
    <source>
        <dbReference type="PROSITE" id="PS50004"/>
    </source>
</evidence>
<organism evidence="3 4">
    <name type="scientific">Racocetra fulgida</name>
    <dbReference type="NCBI Taxonomy" id="60492"/>
    <lineage>
        <taxon>Eukaryota</taxon>
        <taxon>Fungi</taxon>
        <taxon>Fungi incertae sedis</taxon>
        <taxon>Mucoromycota</taxon>
        <taxon>Glomeromycotina</taxon>
        <taxon>Glomeromycetes</taxon>
        <taxon>Diversisporales</taxon>
        <taxon>Gigasporaceae</taxon>
        <taxon>Racocetra</taxon>
    </lineage>
</organism>
<dbReference type="SMART" id="SM00239">
    <property type="entry name" value="C2"/>
    <property type="match status" value="1"/>
</dbReference>
<dbReference type="PANTHER" id="PTHR44329">
    <property type="entry name" value="SERINE/THREONINE-PROTEIN KINASE TNNI3K-RELATED"/>
    <property type="match status" value="1"/>
</dbReference>
<feature type="non-terminal residue" evidence="3">
    <location>
        <position position="928"/>
    </location>
</feature>
<dbReference type="InterPro" id="IPR011009">
    <property type="entry name" value="Kinase-like_dom_sf"/>
</dbReference>
<dbReference type="PROSITE" id="PS50011">
    <property type="entry name" value="PROTEIN_KINASE_DOM"/>
    <property type="match status" value="1"/>
</dbReference>
<dbReference type="Gene3D" id="1.10.510.10">
    <property type="entry name" value="Transferase(Phosphotransferase) domain 1"/>
    <property type="match status" value="1"/>
</dbReference>
<evidence type="ECO:0000259" key="2">
    <source>
        <dbReference type="PROSITE" id="PS50011"/>
    </source>
</evidence>
<accession>A0A9N9GBP6</accession>
<dbReference type="Pfam" id="PF00168">
    <property type="entry name" value="C2"/>
    <property type="match status" value="1"/>
</dbReference>
<feature type="domain" description="C2" evidence="1">
    <location>
        <begin position="383"/>
        <end position="507"/>
    </location>
</feature>
<dbReference type="Pfam" id="PF07714">
    <property type="entry name" value="PK_Tyr_Ser-Thr"/>
    <property type="match status" value="1"/>
</dbReference>
<keyword evidence="4" id="KW-1185">Reference proteome</keyword>
<sequence length="928" mass="107672">KQHCDDFIEWIPYSNINIDKNPIAKGHNSKVFIGKWEESINIVLKVLKESKNFKSEFLNEFNIHYKCLGKCAIPFYGLTEHMQGYAMVLKRAIHGDLRMYINKNKLTWPNKIEILSSIAKSLHRLHELNIIHRDFHCGNILIDDDAKVFISDFGISRSDGSIIGVLPYIAPEILSGKQYTKKSDIYSFGIIMWDLTSTHRPFWDRPYDTSLALEIICKDLRPEVVEGTPEVYKNTMKKCWDSDPLERPDSSDLIELIDDMIKLPCIITSRPRAPEQVNNPIEDCSFYLPKTTQFDPNVWSTAILIWFNRYVLVDYRSEWAGRYQKASDWLCQQVKDKKVRDELLEAARIFVVKRFEVEKDAIEKDESFKDSLEAKDRYHDRGVADEEPHDFMIPSDEVVGIIRICVKSAKDLKKSDFWFTFSNPDPYVRIMNAAGAEIVRTRVNHGTVNPKWDEIHFVSVHGSGEKISVEIFDENLFIADRPLGTYVLDTNTLMKNEDHSKAINEWFPLEIGNKPAKGQLNLEVRFIPTAFTEGVDFKFTRESIKLNHIYMLISWRKANGSFEFTEKLARFFNYNSVDELKEDFLKHISSDQELLKCDLSILSTALTIMYLKVLCWKHYSEWKQIISNSEVWVSKEINDINIEDRLYDLCRTFMIERFKVKDFEKEQMEIITPVKHTIITRKVVTVRHIRTLTNHQDDDGCVVLNEKVAEYYGFKNTNLENEIMECAKKFVVDRYDVDKEAIAADNSFIAAVKTKDEAIKQEKISEKRRLTGMFDDLNKQISLSGTKVTRKTTTDELVKKFITYRTKDGGFKITDELAQHLGFLNKESLEIALRSHFISDDLAKLPSEILATACDDLHKWLSLQIKNPQIERELLGSAKDFVITRYNIDDEVIGLDTPYQDIESAKSIIIDNKDKAFERKIADAVVKN</sequence>
<gene>
    <name evidence="3" type="ORF">RFULGI_LOCUS6221</name>
</gene>
<dbReference type="Gene3D" id="2.60.40.150">
    <property type="entry name" value="C2 domain"/>
    <property type="match status" value="1"/>
</dbReference>
<dbReference type="GO" id="GO:0005524">
    <property type="term" value="F:ATP binding"/>
    <property type="evidence" value="ECO:0007669"/>
    <property type="project" value="InterPro"/>
</dbReference>